<evidence type="ECO:0008006" key="3">
    <source>
        <dbReference type="Google" id="ProtNLM"/>
    </source>
</evidence>
<proteinExistence type="predicted"/>
<sequence>MTSHHSHASLFSAAHCLAAQDQHQTPDCLTRAVEAVVRRRAAWILQGDGARVRAPRCKCARDLVHTGRHLKQKWGRQTLQACLQDA</sequence>
<gene>
    <name evidence="1" type="ORF">DUNSADRAFT_15723</name>
</gene>
<keyword evidence="2" id="KW-1185">Reference proteome</keyword>
<dbReference type="Proteomes" id="UP000815325">
    <property type="component" value="Unassembled WGS sequence"/>
</dbReference>
<dbReference type="EMBL" id="MU069442">
    <property type="protein sequence ID" value="KAF5843428.1"/>
    <property type="molecule type" value="Genomic_DNA"/>
</dbReference>
<reference evidence="1" key="1">
    <citation type="submission" date="2017-08" db="EMBL/GenBank/DDBJ databases">
        <authorList>
            <person name="Polle J.E."/>
            <person name="Barry K."/>
            <person name="Cushman J."/>
            <person name="Schmutz J."/>
            <person name="Tran D."/>
            <person name="Hathwaick L.T."/>
            <person name="Yim W.C."/>
            <person name="Jenkins J."/>
            <person name="Mckie-Krisberg Z.M."/>
            <person name="Prochnik S."/>
            <person name="Lindquist E."/>
            <person name="Dockter R.B."/>
            <person name="Adam C."/>
            <person name="Molina H."/>
            <person name="Bunkerborg J."/>
            <person name="Jin E."/>
            <person name="Buchheim M."/>
            <person name="Magnuson J."/>
        </authorList>
    </citation>
    <scope>NUCLEOTIDE SEQUENCE</scope>
    <source>
        <strain evidence="1">CCAP 19/18</strain>
    </source>
</reference>
<comment type="caution">
    <text evidence="1">The sequence shown here is derived from an EMBL/GenBank/DDBJ whole genome shotgun (WGS) entry which is preliminary data.</text>
</comment>
<name>A0ABQ7H997_DUNSA</name>
<evidence type="ECO:0000313" key="1">
    <source>
        <dbReference type="EMBL" id="KAF5843428.1"/>
    </source>
</evidence>
<accession>A0ABQ7H997</accession>
<organism evidence="1 2">
    <name type="scientific">Dunaliella salina</name>
    <name type="common">Green alga</name>
    <name type="synonym">Protococcus salinus</name>
    <dbReference type="NCBI Taxonomy" id="3046"/>
    <lineage>
        <taxon>Eukaryota</taxon>
        <taxon>Viridiplantae</taxon>
        <taxon>Chlorophyta</taxon>
        <taxon>core chlorophytes</taxon>
        <taxon>Chlorophyceae</taxon>
        <taxon>CS clade</taxon>
        <taxon>Chlamydomonadales</taxon>
        <taxon>Dunaliellaceae</taxon>
        <taxon>Dunaliella</taxon>
    </lineage>
</organism>
<protein>
    <recommendedName>
        <fullName evidence="3">Encoded protein</fullName>
    </recommendedName>
</protein>
<evidence type="ECO:0000313" key="2">
    <source>
        <dbReference type="Proteomes" id="UP000815325"/>
    </source>
</evidence>